<evidence type="ECO:0000256" key="4">
    <source>
        <dbReference type="RuleBase" id="RU004453"/>
    </source>
</evidence>
<feature type="signal peptide" evidence="5">
    <location>
        <begin position="1"/>
        <end position="18"/>
    </location>
</feature>
<dbReference type="InParanoid" id="A0A7J7BZT7"/>
<keyword evidence="8" id="KW-1185">Reference proteome</keyword>
<reference evidence="7 8" key="1">
    <citation type="journal article" date="2020" name="Nat. Commun.">
        <title>Genome of Tripterygium wilfordii and identification of cytochrome P450 involved in triptolide biosynthesis.</title>
        <authorList>
            <person name="Tu L."/>
            <person name="Su P."/>
            <person name="Zhang Z."/>
            <person name="Gao L."/>
            <person name="Wang J."/>
            <person name="Hu T."/>
            <person name="Zhou J."/>
            <person name="Zhang Y."/>
            <person name="Zhao Y."/>
            <person name="Liu Y."/>
            <person name="Song Y."/>
            <person name="Tong Y."/>
            <person name="Lu Y."/>
            <person name="Yang J."/>
            <person name="Xu C."/>
            <person name="Jia M."/>
            <person name="Peters R.J."/>
            <person name="Huang L."/>
            <person name="Gao W."/>
        </authorList>
    </citation>
    <scope>NUCLEOTIDE SEQUENCE [LARGE SCALE GENOMIC DNA]</scope>
    <source>
        <strain evidence="8">cv. XIE 37</strain>
        <tissue evidence="7">Leaf</tissue>
    </source>
</reference>
<feature type="chain" id="PRO_5029892782" evidence="5">
    <location>
        <begin position="19"/>
        <end position="305"/>
    </location>
</feature>
<evidence type="ECO:0000256" key="5">
    <source>
        <dbReference type="SAM" id="SignalP"/>
    </source>
</evidence>
<dbReference type="PANTHER" id="PTHR46476:SF13">
    <property type="entry name" value="2, PUTATIVE, EXPRESSED-RELATED"/>
    <property type="match status" value="1"/>
</dbReference>
<comment type="similarity">
    <text evidence="4">Belongs to the glycosyl hydrolase 18 family.</text>
</comment>
<evidence type="ECO:0000256" key="3">
    <source>
        <dbReference type="RuleBase" id="RU000489"/>
    </source>
</evidence>
<evidence type="ECO:0000256" key="1">
    <source>
        <dbReference type="ARBA" id="ARBA00022801"/>
    </source>
</evidence>
<evidence type="ECO:0000313" key="7">
    <source>
        <dbReference type="EMBL" id="KAF5727419.1"/>
    </source>
</evidence>
<accession>A0A7J7BZT7</accession>
<dbReference type="AlphaFoldDB" id="A0A7J7BZT7"/>
<comment type="caution">
    <text evidence="7">The sequence shown here is derived from an EMBL/GenBank/DDBJ whole genome shotgun (WGS) entry which is preliminary data.</text>
</comment>
<organism evidence="7 8">
    <name type="scientific">Tripterygium wilfordii</name>
    <name type="common">Thunder God vine</name>
    <dbReference type="NCBI Taxonomy" id="458696"/>
    <lineage>
        <taxon>Eukaryota</taxon>
        <taxon>Viridiplantae</taxon>
        <taxon>Streptophyta</taxon>
        <taxon>Embryophyta</taxon>
        <taxon>Tracheophyta</taxon>
        <taxon>Spermatophyta</taxon>
        <taxon>Magnoliopsida</taxon>
        <taxon>eudicotyledons</taxon>
        <taxon>Gunneridae</taxon>
        <taxon>Pentapetalae</taxon>
        <taxon>rosids</taxon>
        <taxon>fabids</taxon>
        <taxon>Celastrales</taxon>
        <taxon>Celastraceae</taxon>
        <taxon>Tripterygium</taxon>
    </lineage>
</organism>
<dbReference type="PROSITE" id="PS01095">
    <property type="entry name" value="GH18_1"/>
    <property type="match status" value="1"/>
</dbReference>
<name>A0A7J7BZT7_TRIWF</name>
<dbReference type="PANTHER" id="PTHR46476">
    <property type="entry name" value="CHITINASE 2-LIKE"/>
    <property type="match status" value="1"/>
</dbReference>
<gene>
    <name evidence="7" type="ORF">HS088_TW22G01112</name>
</gene>
<dbReference type="InterPro" id="IPR017853">
    <property type="entry name" value="GH"/>
</dbReference>
<dbReference type="InterPro" id="IPR001223">
    <property type="entry name" value="Glyco_hydro18_cat"/>
</dbReference>
<dbReference type="PROSITE" id="PS51910">
    <property type="entry name" value="GH18_2"/>
    <property type="match status" value="1"/>
</dbReference>
<keyword evidence="5" id="KW-0732">Signal</keyword>
<proteinExistence type="inferred from homology"/>
<dbReference type="GO" id="GO:0004553">
    <property type="term" value="F:hydrolase activity, hydrolyzing O-glycosyl compounds"/>
    <property type="evidence" value="ECO:0007669"/>
    <property type="project" value="InterPro"/>
</dbReference>
<dbReference type="InterPro" id="IPR000677">
    <property type="entry name" value="Chitinase-like"/>
</dbReference>
<dbReference type="Proteomes" id="UP000593562">
    <property type="component" value="Unassembled WGS sequence"/>
</dbReference>
<dbReference type="SUPFAM" id="SSF51445">
    <property type="entry name" value="(Trans)glycosidases"/>
    <property type="match status" value="1"/>
</dbReference>
<keyword evidence="2 3" id="KW-0326">Glycosidase</keyword>
<dbReference type="Pfam" id="PF00704">
    <property type="entry name" value="Glyco_hydro_18"/>
    <property type="match status" value="1"/>
</dbReference>
<evidence type="ECO:0000259" key="6">
    <source>
        <dbReference type="PROSITE" id="PS51910"/>
    </source>
</evidence>
<dbReference type="PRINTS" id="PR00551">
    <property type="entry name" value="2SGLOBULIN"/>
</dbReference>
<dbReference type="OrthoDB" id="3012298at2759"/>
<dbReference type="CDD" id="cd06544">
    <property type="entry name" value="GH18_narbonin"/>
    <property type="match status" value="1"/>
</dbReference>
<keyword evidence="1 3" id="KW-0378">Hydrolase</keyword>
<dbReference type="EMBL" id="JAAARO010000022">
    <property type="protein sequence ID" value="KAF5727419.1"/>
    <property type="molecule type" value="Genomic_DNA"/>
</dbReference>
<dbReference type="GO" id="GO:0005975">
    <property type="term" value="P:carbohydrate metabolic process"/>
    <property type="evidence" value="ECO:0007669"/>
    <property type="project" value="InterPro"/>
</dbReference>
<sequence length="305" mass="33765">MEITKLFIALLILQAVFPSQSSMEAAPSSSNLFREYIGAEFNNVKFTDVPINPNVDFHFILSFAIDYDTSSSPSPTNGKFNVFWDSDNLSPSQVSSIKNQHSNVKVGLSLGGDSVANGYAYFNPSSVDSWVSNAVSSLTDIIKQNNLDGIDIDYEHFKADPDTFAECIGRLITTLKNNGVISFASIAPFDDDQVQSHYQALWKSYGHLIDYVNFQFYAYDQGTTVDQFMNYFKTQSSNYNGGKVLVSFISDGSGGLSPSDGFFTACHRLKGEQQLHGIFVWSADDSKANGFRYEKQSQALLAIHN</sequence>
<dbReference type="InterPro" id="IPR001579">
    <property type="entry name" value="Glyco_hydro_18_chit_AS"/>
</dbReference>
<dbReference type="Gene3D" id="3.20.20.80">
    <property type="entry name" value="Glycosidases"/>
    <property type="match status" value="1"/>
</dbReference>
<feature type="domain" description="GH18" evidence="6">
    <location>
        <begin position="31"/>
        <end position="305"/>
    </location>
</feature>
<evidence type="ECO:0000256" key="2">
    <source>
        <dbReference type="ARBA" id="ARBA00023295"/>
    </source>
</evidence>
<evidence type="ECO:0000313" key="8">
    <source>
        <dbReference type="Proteomes" id="UP000593562"/>
    </source>
</evidence>
<protein>
    <submittedName>
        <fullName evidence="7">Putative Chitinase 1</fullName>
    </submittedName>
</protein>